<proteinExistence type="predicted"/>
<dbReference type="Proteomes" id="UP000489600">
    <property type="component" value="Unassembled WGS sequence"/>
</dbReference>
<name>A0A565BI94_9BRAS</name>
<gene>
    <name evidence="1" type="ORF">ANE_LOCUS11806</name>
</gene>
<dbReference type="Pfam" id="PF10253">
    <property type="entry name" value="PRCC"/>
    <property type="match status" value="1"/>
</dbReference>
<dbReference type="EMBL" id="CABITT030000004">
    <property type="protein sequence ID" value="VVB01362.1"/>
    <property type="molecule type" value="Genomic_DNA"/>
</dbReference>
<evidence type="ECO:0000313" key="1">
    <source>
        <dbReference type="EMBL" id="VVB01362.1"/>
    </source>
</evidence>
<sequence>MKSSSQIEQAVKQIPPQPHFRFVFRPATSSKVQVSKLHKRKHQITSLFMDMKHKESELATYFL</sequence>
<keyword evidence="2" id="KW-1185">Reference proteome</keyword>
<dbReference type="OrthoDB" id="206969at2759"/>
<dbReference type="InterPro" id="IPR018800">
    <property type="entry name" value="PRCC"/>
</dbReference>
<organism evidence="1 2">
    <name type="scientific">Arabis nemorensis</name>
    <dbReference type="NCBI Taxonomy" id="586526"/>
    <lineage>
        <taxon>Eukaryota</taxon>
        <taxon>Viridiplantae</taxon>
        <taxon>Streptophyta</taxon>
        <taxon>Embryophyta</taxon>
        <taxon>Tracheophyta</taxon>
        <taxon>Spermatophyta</taxon>
        <taxon>Magnoliopsida</taxon>
        <taxon>eudicotyledons</taxon>
        <taxon>Gunneridae</taxon>
        <taxon>Pentapetalae</taxon>
        <taxon>rosids</taxon>
        <taxon>malvids</taxon>
        <taxon>Brassicales</taxon>
        <taxon>Brassicaceae</taxon>
        <taxon>Arabideae</taxon>
        <taxon>Arabis</taxon>
    </lineage>
</organism>
<evidence type="ECO:0000313" key="2">
    <source>
        <dbReference type="Proteomes" id="UP000489600"/>
    </source>
</evidence>
<comment type="caution">
    <text evidence="1">The sequence shown here is derived from an EMBL/GenBank/DDBJ whole genome shotgun (WGS) entry which is preliminary data.</text>
</comment>
<protein>
    <submittedName>
        <fullName evidence="1">Uncharacterized protein</fullName>
    </submittedName>
</protein>
<reference evidence="1" key="1">
    <citation type="submission" date="2019-07" db="EMBL/GenBank/DDBJ databases">
        <authorList>
            <person name="Dittberner H."/>
        </authorList>
    </citation>
    <scope>NUCLEOTIDE SEQUENCE [LARGE SCALE GENOMIC DNA]</scope>
</reference>
<accession>A0A565BI94</accession>
<dbReference type="AlphaFoldDB" id="A0A565BI94"/>